<dbReference type="AlphaFoldDB" id="A0A918CF74"/>
<evidence type="ECO:0000313" key="3">
    <source>
        <dbReference type="Proteomes" id="UP000603865"/>
    </source>
</evidence>
<organism evidence="2 3">
    <name type="scientific">Deinococcus ruber</name>
    <dbReference type="NCBI Taxonomy" id="1848197"/>
    <lineage>
        <taxon>Bacteria</taxon>
        <taxon>Thermotogati</taxon>
        <taxon>Deinococcota</taxon>
        <taxon>Deinococci</taxon>
        <taxon>Deinococcales</taxon>
        <taxon>Deinococcaceae</taxon>
        <taxon>Deinococcus</taxon>
    </lineage>
</organism>
<dbReference type="EMBL" id="BMQL01000021">
    <property type="protein sequence ID" value="GGR18269.1"/>
    <property type="molecule type" value="Genomic_DNA"/>
</dbReference>
<reference evidence="2" key="2">
    <citation type="submission" date="2020-09" db="EMBL/GenBank/DDBJ databases">
        <authorList>
            <person name="Sun Q."/>
            <person name="Ohkuma M."/>
        </authorList>
    </citation>
    <scope>NUCLEOTIDE SEQUENCE</scope>
    <source>
        <strain evidence="2">JCM 31311</strain>
    </source>
</reference>
<name>A0A918CF74_9DEIO</name>
<dbReference type="Proteomes" id="UP000603865">
    <property type="component" value="Unassembled WGS sequence"/>
</dbReference>
<dbReference type="PANTHER" id="PTHR35604:SF2">
    <property type="entry name" value="TRANSPOSASE INSH FOR INSERTION SEQUENCE ELEMENT IS5A-RELATED"/>
    <property type="match status" value="1"/>
</dbReference>
<dbReference type="PANTHER" id="PTHR35604">
    <property type="entry name" value="TRANSPOSASE INSH FOR INSERTION SEQUENCE ELEMENT IS5A-RELATED"/>
    <property type="match status" value="1"/>
</dbReference>
<accession>A0A918CF74</accession>
<feature type="domain" description="Transposase InsH N-terminal" evidence="1">
    <location>
        <begin position="42"/>
        <end position="113"/>
    </location>
</feature>
<dbReference type="InterPro" id="IPR008490">
    <property type="entry name" value="Transposase_InsH_N"/>
</dbReference>
<gene>
    <name evidence="2" type="ORF">GCM10008957_33800</name>
</gene>
<reference evidence="2" key="1">
    <citation type="journal article" date="2014" name="Int. J. Syst. Evol. Microbiol.">
        <title>Complete genome sequence of Corynebacterium casei LMG S-19264T (=DSM 44701T), isolated from a smear-ripened cheese.</title>
        <authorList>
            <consortium name="US DOE Joint Genome Institute (JGI-PGF)"/>
            <person name="Walter F."/>
            <person name="Albersmeier A."/>
            <person name="Kalinowski J."/>
            <person name="Ruckert C."/>
        </authorList>
    </citation>
    <scope>NUCLEOTIDE SEQUENCE</scope>
    <source>
        <strain evidence="2">JCM 31311</strain>
    </source>
</reference>
<protein>
    <recommendedName>
        <fullName evidence="1">Transposase InsH N-terminal domain-containing protein</fullName>
    </recommendedName>
</protein>
<proteinExistence type="predicted"/>
<comment type="caution">
    <text evidence="2">The sequence shown here is derived from an EMBL/GenBank/DDBJ whole genome shotgun (WGS) entry which is preliminary data.</text>
</comment>
<evidence type="ECO:0000313" key="2">
    <source>
        <dbReference type="EMBL" id="GGR18269.1"/>
    </source>
</evidence>
<evidence type="ECO:0000259" key="1">
    <source>
        <dbReference type="Pfam" id="PF05598"/>
    </source>
</evidence>
<dbReference type="Pfam" id="PF05598">
    <property type="entry name" value="DUF772"/>
    <property type="match status" value="1"/>
</dbReference>
<dbReference type="RefSeq" id="WP_189091683.1">
    <property type="nucleotide sequence ID" value="NZ_BMQL01000021.1"/>
</dbReference>
<keyword evidence="3" id="KW-1185">Reference proteome</keyword>
<sequence>MSLQNEDLGSIPEEVQRVVHAVLPRGNTVTQLRDEFGVLYNDDVVRQVFPTRGRPAVSPWRLALVTVLQFVENLTDRQAAEQVRMRLDWNYALGLELTDPGFDHTVLREFRRRLLGTHATTLLDTMLTTFQAKGLVTARGKQRTDSTHVLAHLRILNLLECLIQTMHAALNDLAVRAPEWLAALAPPTWFERSAERVDASRLPKRQAARAASFETVGRDAFALLDALDDPVCPSQCDHNEHVALLRQLLARHFERTDGGVGVLADVAVPPDEAVNSPYEPEARTASNGTTVWTGDKVHLTETCDEDAPHVITVVQTTSALVPDVAVTQAACRASSSAARPCRPSR</sequence>